<dbReference type="InterPro" id="IPR018392">
    <property type="entry name" value="LysM"/>
</dbReference>
<keyword evidence="7" id="KW-1185">Reference proteome</keyword>
<dbReference type="PROSITE" id="PS51782">
    <property type="entry name" value="LYSM"/>
    <property type="match status" value="1"/>
</dbReference>
<evidence type="ECO:0000256" key="4">
    <source>
        <dbReference type="ARBA" id="ARBA00044955"/>
    </source>
</evidence>
<dbReference type="PANTHER" id="PTHR34997">
    <property type="entry name" value="AM15"/>
    <property type="match status" value="1"/>
</dbReference>
<dbReference type="Proteomes" id="UP001303889">
    <property type="component" value="Unassembled WGS sequence"/>
</dbReference>
<reference evidence="6" key="1">
    <citation type="journal article" date="2023" name="Mol. Phylogenet. Evol.">
        <title>Genome-scale phylogeny and comparative genomics of the fungal order Sordariales.</title>
        <authorList>
            <person name="Hensen N."/>
            <person name="Bonometti L."/>
            <person name="Westerberg I."/>
            <person name="Brannstrom I.O."/>
            <person name="Guillou S."/>
            <person name="Cros-Aarteil S."/>
            <person name="Calhoun S."/>
            <person name="Haridas S."/>
            <person name="Kuo A."/>
            <person name="Mondo S."/>
            <person name="Pangilinan J."/>
            <person name="Riley R."/>
            <person name="LaButti K."/>
            <person name="Andreopoulos B."/>
            <person name="Lipzen A."/>
            <person name="Chen C."/>
            <person name="Yan M."/>
            <person name="Daum C."/>
            <person name="Ng V."/>
            <person name="Clum A."/>
            <person name="Steindorff A."/>
            <person name="Ohm R.A."/>
            <person name="Martin F."/>
            <person name="Silar P."/>
            <person name="Natvig D.O."/>
            <person name="Lalanne C."/>
            <person name="Gautier V."/>
            <person name="Ament-Velasquez S.L."/>
            <person name="Kruys A."/>
            <person name="Hutchinson M.I."/>
            <person name="Powell A.J."/>
            <person name="Barry K."/>
            <person name="Miller A.N."/>
            <person name="Grigoriev I.V."/>
            <person name="Debuchy R."/>
            <person name="Gladieux P."/>
            <person name="Hiltunen Thoren M."/>
            <person name="Johannesson H."/>
        </authorList>
    </citation>
    <scope>NUCLEOTIDE SEQUENCE</scope>
    <source>
        <strain evidence="6">CBS 103.79</strain>
    </source>
</reference>
<organism evidence="6 7">
    <name type="scientific">Staphylotrichum tortipilum</name>
    <dbReference type="NCBI Taxonomy" id="2831512"/>
    <lineage>
        <taxon>Eukaryota</taxon>
        <taxon>Fungi</taxon>
        <taxon>Dikarya</taxon>
        <taxon>Ascomycota</taxon>
        <taxon>Pezizomycotina</taxon>
        <taxon>Sordariomycetes</taxon>
        <taxon>Sordariomycetidae</taxon>
        <taxon>Sordariales</taxon>
        <taxon>Chaetomiaceae</taxon>
        <taxon>Staphylotrichum</taxon>
    </lineage>
</organism>
<comment type="caution">
    <text evidence="6">The sequence shown here is derived from an EMBL/GenBank/DDBJ whole genome shotgun (WGS) entry which is preliminary data.</text>
</comment>
<dbReference type="EMBL" id="MU855338">
    <property type="protein sequence ID" value="KAK3906031.1"/>
    <property type="molecule type" value="Genomic_DNA"/>
</dbReference>
<accession>A0AAN6MRZ6</accession>
<comment type="similarity">
    <text evidence="4">Belongs to the secreted LysM effector family.</text>
</comment>
<dbReference type="PANTHER" id="PTHR34997:SF2">
    <property type="entry name" value="LYSM DOMAIN-CONTAINING PROTEIN-RELATED"/>
    <property type="match status" value="1"/>
</dbReference>
<protein>
    <submittedName>
        <fullName evidence="6">LysM domain-protein</fullName>
    </submittedName>
</protein>
<keyword evidence="1" id="KW-0147">Chitin-binding</keyword>
<evidence type="ECO:0000256" key="3">
    <source>
        <dbReference type="ARBA" id="ARBA00023026"/>
    </source>
</evidence>
<sequence length="108" mass="11188">MVSNCDAFLKVAKGDSCDSITANGISVDQLHAWNPAIGGTSCNGLWANAYVCVSIIGHTLTPTNAAGNGIATPTLIQDNMTRSCRAFYKAVSGDTHDSIARRAGITTA</sequence>
<evidence type="ECO:0000313" key="6">
    <source>
        <dbReference type="EMBL" id="KAK3906031.1"/>
    </source>
</evidence>
<dbReference type="InterPro" id="IPR036779">
    <property type="entry name" value="LysM_dom_sf"/>
</dbReference>
<dbReference type="Gene3D" id="3.10.350.10">
    <property type="entry name" value="LysM domain"/>
    <property type="match status" value="1"/>
</dbReference>
<evidence type="ECO:0000259" key="5">
    <source>
        <dbReference type="PROSITE" id="PS51782"/>
    </source>
</evidence>
<proteinExistence type="inferred from homology"/>
<dbReference type="GO" id="GO:0008061">
    <property type="term" value="F:chitin binding"/>
    <property type="evidence" value="ECO:0007669"/>
    <property type="project" value="UniProtKB-KW"/>
</dbReference>
<keyword evidence="3" id="KW-0843">Virulence</keyword>
<evidence type="ECO:0000313" key="7">
    <source>
        <dbReference type="Proteomes" id="UP001303889"/>
    </source>
</evidence>
<dbReference type="InterPro" id="IPR052210">
    <property type="entry name" value="LysM1-like"/>
</dbReference>
<dbReference type="SUPFAM" id="SSF54106">
    <property type="entry name" value="LysM domain"/>
    <property type="match status" value="1"/>
</dbReference>
<reference evidence="6" key="2">
    <citation type="submission" date="2023-05" db="EMBL/GenBank/DDBJ databases">
        <authorList>
            <consortium name="Lawrence Berkeley National Laboratory"/>
            <person name="Steindorff A."/>
            <person name="Hensen N."/>
            <person name="Bonometti L."/>
            <person name="Westerberg I."/>
            <person name="Brannstrom I.O."/>
            <person name="Guillou S."/>
            <person name="Cros-Aarteil S."/>
            <person name="Calhoun S."/>
            <person name="Haridas S."/>
            <person name="Kuo A."/>
            <person name="Mondo S."/>
            <person name="Pangilinan J."/>
            <person name="Riley R."/>
            <person name="Labutti K."/>
            <person name="Andreopoulos B."/>
            <person name="Lipzen A."/>
            <person name="Chen C."/>
            <person name="Yanf M."/>
            <person name="Daum C."/>
            <person name="Ng V."/>
            <person name="Clum A."/>
            <person name="Ohm R."/>
            <person name="Martin F."/>
            <person name="Silar P."/>
            <person name="Natvig D."/>
            <person name="Lalanne C."/>
            <person name="Gautier V."/>
            <person name="Ament-Velasquez S.L."/>
            <person name="Kruys A."/>
            <person name="Hutchinson M.I."/>
            <person name="Powell A.J."/>
            <person name="Barry K."/>
            <person name="Miller A.N."/>
            <person name="Grigoriev I.V."/>
            <person name="Debuchy R."/>
            <person name="Gladieux P."/>
            <person name="Thoren M.H."/>
            <person name="Johannesson H."/>
        </authorList>
    </citation>
    <scope>NUCLEOTIDE SEQUENCE</scope>
    <source>
        <strain evidence="6">CBS 103.79</strain>
    </source>
</reference>
<feature type="domain" description="LysM" evidence="5">
    <location>
        <begin position="7"/>
        <end position="53"/>
    </location>
</feature>
<gene>
    <name evidence="6" type="ORF">C8A05DRAFT_30101</name>
</gene>
<dbReference type="AlphaFoldDB" id="A0AAN6MRZ6"/>
<evidence type="ECO:0000256" key="2">
    <source>
        <dbReference type="ARBA" id="ARBA00022729"/>
    </source>
</evidence>
<evidence type="ECO:0000256" key="1">
    <source>
        <dbReference type="ARBA" id="ARBA00022669"/>
    </source>
</evidence>
<keyword evidence="2" id="KW-0732">Signal</keyword>
<dbReference type="Pfam" id="PF01476">
    <property type="entry name" value="LysM"/>
    <property type="match status" value="1"/>
</dbReference>
<name>A0AAN6MRZ6_9PEZI</name>